<protein>
    <submittedName>
        <fullName evidence="7">DUF86 domain-containing protein</fullName>
    </submittedName>
    <submittedName>
        <fullName evidence="8">Uncharacterized conserved protein, contains HEPN domain</fullName>
    </submittedName>
    <submittedName>
        <fullName evidence="6">Uncharacterized protein with HEPN domain</fullName>
    </submittedName>
</protein>
<keyword evidence="5" id="KW-0378">Hydrolase</keyword>
<dbReference type="EMBL" id="PVBU01000004">
    <property type="protein sequence ID" value="PQV42868.1"/>
    <property type="molecule type" value="Genomic_DNA"/>
</dbReference>
<evidence type="ECO:0000313" key="8">
    <source>
        <dbReference type="EMBL" id="SNY17153.1"/>
    </source>
</evidence>
<proteinExistence type="predicted"/>
<dbReference type="Proteomes" id="UP000217726">
    <property type="component" value="Unassembled WGS sequence"/>
</dbReference>
<accession>A0A285G1D5</accession>
<organism evidence="8 10">
    <name type="scientific">Methanohalophilus euhalobius</name>
    <dbReference type="NCBI Taxonomy" id="51203"/>
    <lineage>
        <taxon>Archaea</taxon>
        <taxon>Methanobacteriati</taxon>
        <taxon>Methanobacteriota</taxon>
        <taxon>Stenosarchaea group</taxon>
        <taxon>Methanomicrobia</taxon>
        <taxon>Methanosarcinales</taxon>
        <taxon>Methanosarcinaceae</taxon>
        <taxon>Methanohalophilus</taxon>
    </lineage>
</organism>
<evidence type="ECO:0000256" key="2">
    <source>
        <dbReference type="ARBA" id="ARBA00022649"/>
    </source>
</evidence>
<dbReference type="GO" id="GO:0000166">
    <property type="term" value="F:nucleotide binding"/>
    <property type="evidence" value="ECO:0007669"/>
    <property type="project" value="UniProtKB-KW"/>
</dbReference>
<reference evidence="9 13" key="4">
    <citation type="submission" date="2019-03" db="EMBL/GenBank/DDBJ databases">
        <title>Subsurface microbial communities from deep shales in Ohio and West Virginia, USA.</title>
        <authorList>
            <person name="Wrighton K."/>
        </authorList>
    </citation>
    <scope>NUCLEOTIDE SEQUENCE [LARGE SCALE GENOMIC DNA]</scope>
    <source>
        <strain evidence="6 11">DSM 10369</strain>
        <strain evidence="9 13">WG1_MB</strain>
    </source>
</reference>
<sequence>MKNERQTTDYFKDILYAMDKVGEFTGDLTYWQFIEDEKTQFAVIRAIEVIGEATKNIPESIKTEYPSIPWRNIAGMRDKMIHAYFGIDMDILWKTATEEIPQIEPQIMQILHKIE</sequence>
<dbReference type="RefSeq" id="WP_096712523.1">
    <property type="nucleotide sequence ID" value="NZ_OBDR01000007.1"/>
</dbReference>
<dbReference type="GO" id="GO:0110001">
    <property type="term" value="C:toxin-antitoxin complex"/>
    <property type="evidence" value="ECO:0007669"/>
    <property type="project" value="InterPro"/>
</dbReference>
<dbReference type="GO" id="GO:0016787">
    <property type="term" value="F:hydrolase activity"/>
    <property type="evidence" value="ECO:0007669"/>
    <property type="project" value="UniProtKB-KW"/>
</dbReference>
<keyword evidence="10" id="KW-1185">Reference proteome</keyword>
<evidence type="ECO:0000313" key="7">
    <source>
        <dbReference type="EMBL" id="RNI10462.1"/>
    </source>
</evidence>
<reference evidence="7 12" key="3">
    <citation type="submission" date="2018-10" db="EMBL/GenBank/DDBJ databases">
        <title>Cultivation of a novel Methanohalophilus strain from Kebrit Deep of the Red Sea and a genomic comparison of members of the genus Methanohalophilus.</title>
        <authorList>
            <person name="Guan Y."/>
            <person name="Ngugi D.K."/>
            <person name="Stingl U."/>
        </authorList>
    </citation>
    <scope>NUCLEOTIDE SEQUENCE [LARGE SCALE GENOMIC DNA]</scope>
    <source>
        <strain evidence="7 12">DSM 10369</strain>
    </source>
</reference>
<keyword evidence="2" id="KW-1277">Toxin-antitoxin system</keyword>
<evidence type="ECO:0000313" key="11">
    <source>
        <dbReference type="Proteomes" id="UP000251060"/>
    </source>
</evidence>
<dbReference type="PANTHER" id="PTHR34139:SF1">
    <property type="entry name" value="RNASE MJ1380-RELATED"/>
    <property type="match status" value="1"/>
</dbReference>
<keyword evidence="1" id="KW-0597">Phosphoprotein</keyword>
<dbReference type="Proteomes" id="UP000251060">
    <property type="component" value="Unassembled WGS sequence"/>
</dbReference>
<dbReference type="InterPro" id="IPR008201">
    <property type="entry name" value="HepT-like"/>
</dbReference>
<name>A0A285G1D5_9EURY</name>
<evidence type="ECO:0000313" key="9">
    <source>
        <dbReference type="EMBL" id="TCL11920.1"/>
    </source>
</evidence>
<evidence type="ECO:0000313" key="6">
    <source>
        <dbReference type="EMBL" id="PQV42868.1"/>
    </source>
</evidence>
<evidence type="ECO:0000313" key="10">
    <source>
        <dbReference type="Proteomes" id="UP000217726"/>
    </source>
</evidence>
<evidence type="ECO:0000313" key="12">
    <source>
        <dbReference type="Proteomes" id="UP000273978"/>
    </source>
</evidence>
<reference evidence="8" key="1">
    <citation type="submission" date="2017-09" db="EMBL/GenBank/DDBJ databases">
        <authorList>
            <person name="Ehlers B."/>
            <person name="Leendertz F.H."/>
        </authorList>
    </citation>
    <scope>NUCLEOTIDE SEQUENCE [LARGE SCALE GENOMIC DNA]</scope>
    <source>
        <strain evidence="8">WG-1MB</strain>
    </source>
</reference>
<keyword evidence="3" id="KW-0540">Nuclease</keyword>
<dbReference type="GO" id="GO:0004540">
    <property type="term" value="F:RNA nuclease activity"/>
    <property type="evidence" value="ECO:0007669"/>
    <property type="project" value="InterPro"/>
</dbReference>
<dbReference type="Pfam" id="PF01934">
    <property type="entry name" value="HepT-like"/>
    <property type="match status" value="1"/>
</dbReference>
<evidence type="ECO:0000256" key="5">
    <source>
        <dbReference type="ARBA" id="ARBA00022801"/>
    </source>
</evidence>
<dbReference type="Proteomes" id="UP000273978">
    <property type="component" value="Unassembled WGS sequence"/>
</dbReference>
<dbReference type="InterPro" id="IPR051813">
    <property type="entry name" value="HepT_RNase_toxin"/>
</dbReference>
<keyword evidence="4" id="KW-0547">Nucleotide-binding</keyword>
<evidence type="ECO:0000313" key="13">
    <source>
        <dbReference type="Proteomes" id="UP000295404"/>
    </source>
</evidence>
<reference evidence="10" key="2">
    <citation type="submission" date="2017-09" db="EMBL/GenBank/DDBJ databases">
        <authorList>
            <person name="Varghese N."/>
            <person name="Submissions S."/>
        </authorList>
    </citation>
    <scope>NUCLEOTIDE SEQUENCE [LARGE SCALE GENOMIC DNA]</scope>
    <source>
        <strain evidence="10">WG-1MB</strain>
    </source>
</reference>
<dbReference type="Proteomes" id="UP000295404">
    <property type="component" value="Unassembled WGS sequence"/>
</dbReference>
<gene>
    <name evidence="6" type="ORF">B0H22_104125</name>
    <name evidence="9" type="ORF">C7960_1123</name>
    <name evidence="7" type="ORF">EDD83_03620</name>
    <name evidence="8" type="ORF">SAMN06295989_10727</name>
</gene>
<evidence type="ECO:0000256" key="4">
    <source>
        <dbReference type="ARBA" id="ARBA00022741"/>
    </source>
</evidence>
<dbReference type="EMBL" id="SMMS01000001">
    <property type="protein sequence ID" value="TCL11920.1"/>
    <property type="molecule type" value="Genomic_DNA"/>
</dbReference>
<dbReference type="AlphaFoldDB" id="A0A285G1D5"/>
<dbReference type="EMBL" id="RJJF01000012">
    <property type="protein sequence ID" value="RNI10462.1"/>
    <property type="molecule type" value="Genomic_DNA"/>
</dbReference>
<dbReference type="OrthoDB" id="318716at2157"/>
<dbReference type="EMBL" id="OBDR01000007">
    <property type="protein sequence ID" value="SNY17153.1"/>
    <property type="molecule type" value="Genomic_DNA"/>
</dbReference>
<evidence type="ECO:0000256" key="1">
    <source>
        <dbReference type="ARBA" id="ARBA00022553"/>
    </source>
</evidence>
<evidence type="ECO:0000256" key="3">
    <source>
        <dbReference type="ARBA" id="ARBA00022722"/>
    </source>
</evidence>
<dbReference type="PANTHER" id="PTHR34139">
    <property type="entry name" value="UPF0331 PROTEIN MJ0127"/>
    <property type="match status" value="1"/>
</dbReference>